<dbReference type="Proteomes" id="UP000199025">
    <property type="component" value="Unassembled WGS sequence"/>
</dbReference>
<gene>
    <name evidence="2" type="ORF">SAMN05421835_101498</name>
</gene>
<feature type="region of interest" description="Disordered" evidence="1">
    <location>
        <begin position="54"/>
        <end position="86"/>
    </location>
</feature>
<keyword evidence="3" id="KW-1185">Reference proteome</keyword>
<proteinExistence type="predicted"/>
<protein>
    <submittedName>
        <fullName evidence="2">Uncharacterized protein</fullName>
    </submittedName>
</protein>
<dbReference type="AlphaFoldDB" id="A0A1I3KCI2"/>
<reference evidence="2 3" key="1">
    <citation type="submission" date="2016-10" db="EMBL/GenBank/DDBJ databases">
        <authorList>
            <person name="de Groot N.N."/>
        </authorList>
    </citation>
    <scope>NUCLEOTIDE SEQUENCE [LARGE SCALE GENOMIC DNA]</scope>
    <source>
        <strain evidence="2 3">DSM 44468</strain>
    </source>
</reference>
<accession>A0A1I3KCI2</accession>
<name>A0A1I3KCI2_9PSEU</name>
<organism evidence="2 3">
    <name type="scientific">Amycolatopsis sacchari</name>
    <dbReference type="NCBI Taxonomy" id="115433"/>
    <lineage>
        <taxon>Bacteria</taxon>
        <taxon>Bacillati</taxon>
        <taxon>Actinomycetota</taxon>
        <taxon>Actinomycetes</taxon>
        <taxon>Pseudonocardiales</taxon>
        <taxon>Pseudonocardiaceae</taxon>
        <taxon>Amycolatopsis</taxon>
    </lineage>
</organism>
<dbReference type="EMBL" id="FORP01000001">
    <property type="protein sequence ID" value="SFI70060.1"/>
    <property type="molecule type" value="Genomic_DNA"/>
</dbReference>
<feature type="compositionally biased region" description="Basic and acidic residues" evidence="1">
    <location>
        <begin position="54"/>
        <end position="74"/>
    </location>
</feature>
<evidence type="ECO:0000313" key="2">
    <source>
        <dbReference type="EMBL" id="SFI70060.1"/>
    </source>
</evidence>
<evidence type="ECO:0000256" key="1">
    <source>
        <dbReference type="SAM" id="MobiDB-lite"/>
    </source>
</evidence>
<evidence type="ECO:0000313" key="3">
    <source>
        <dbReference type="Proteomes" id="UP000199025"/>
    </source>
</evidence>
<sequence length="266" mass="27681">MCLVAHGFDAAVGALPAGRVEDLLGRVGLGEVDRLRADLLGEREPSGFLIHHENLGGAPDDRAVRGHQPDGPRAEHHHRLAGTQPGEFGAVPAGGEDVGEHGEVVLVVVARRQPEQVEVRVGHAEVFGLPAVVRAHVGVAVGRAVHAFGGVGAQAERRPASLAVAAGPAGDVERHRDAATGLDAADGAARLRHDAHVLVAEDLAFLHRSAAFVHVQIGSADVGGGDVHDRITRRRAVQAAYPSLRRVNVAARSGQDEQPGRHCGTG</sequence>